<sequence>MKNSKNPGKRSHLNCIENCRSNHQTNLGVLKREMWKDSSKISRSSGSTMLAMPCSFSTLKLSTLSL</sequence>
<dbReference type="AlphaFoldDB" id="A0A0A9EP85"/>
<proteinExistence type="predicted"/>
<name>A0A0A9EP85_ARUDO</name>
<reference evidence="1" key="2">
    <citation type="journal article" date="2015" name="Data Brief">
        <title>Shoot transcriptome of the giant reed, Arundo donax.</title>
        <authorList>
            <person name="Barrero R.A."/>
            <person name="Guerrero F.D."/>
            <person name="Moolhuijzen P."/>
            <person name="Goolsby J.A."/>
            <person name="Tidwell J."/>
            <person name="Bellgard S.E."/>
            <person name="Bellgard M.I."/>
        </authorList>
    </citation>
    <scope>NUCLEOTIDE SEQUENCE</scope>
    <source>
        <tissue evidence="1">Shoot tissue taken approximately 20 cm above the soil surface</tissue>
    </source>
</reference>
<protein>
    <submittedName>
        <fullName evidence="1">Uncharacterized protein</fullName>
    </submittedName>
</protein>
<accession>A0A0A9EP85</accession>
<dbReference type="EMBL" id="GBRH01197077">
    <property type="protein sequence ID" value="JAE00819.1"/>
    <property type="molecule type" value="Transcribed_RNA"/>
</dbReference>
<evidence type="ECO:0000313" key="1">
    <source>
        <dbReference type="EMBL" id="JAE00819.1"/>
    </source>
</evidence>
<reference evidence="1" key="1">
    <citation type="submission" date="2014-09" db="EMBL/GenBank/DDBJ databases">
        <authorList>
            <person name="Magalhaes I.L.F."/>
            <person name="Oliveira U."/>
            <person name="Santos F.R."/>
            <person name="Vidigal T.H.D.A."/>
            <person name="Brescovit A.D."/>
            <person name="Santos A.J."/>
        </authorList>
    </citation>
    <scope>NUCLEOTIDE SEQUENCE</scope>
    <source>
        <tissue evidence="1">Shoot tissue taken approximately 20 cm above the soil surface</tissue>
    </source>
</reference>
<organism evidence="1">
    <name type="scientific">Arundo donax</name>
    <name type="common">Giant reed</name>
    <name type="synonym">Donax arundinaceus</name>
    <dbReference type="NCBI Taxonomy" id="35708"/>
    <lineage>
        <taxon>Eukaryota</taxon>
        <taxon>Viridiplantae</taxon>
        <taxon>Streptophyta</taxon>
        <taxon>Embryophyta</taxon>
        <taxon>Tracheophyta</taxon>
        <taxon>Spermatophyta</taxon>
        <taxon>Magnoliopsida</taxon>
        <taxon>Liliopsida</taxon>
        <taxon>Poales</taxon>
        <taxon>Poaceae</taxon>
        <taxon>PACMAD clade</taxon>
        <taxon>Arundinoideae</taxon>
        <taxon>Arundineae</taxon>
        <taxon>Arundo</taxon>
    </lineage>
</organism>